<dbReference type="Proteomes" id="UP001291309">
    <property type="component" value="Unassembled WGS sequence"/>
</dbReference>
<evidence type="ECO:0000256" key="4">
    <source>
        <dbReference type="ARBA" id="ARBA00022777"/>
    </source>
</evidence>
<dbReference type="SUPFAM" id="SSF48452">
    <property type="entry name" value="TPR-like"/>
    <property type="match status" value="3"/>
</dbReference>
<keyword evidence="6" id="KW-0175">Coiled coil</keyword>
<dbReference type="EC" id="2.7.11.1" evidence="1"/>
<dbReference type="Gene3D" id="1.25.40.10">
    <property type="entry name" value="Tetratricopeptide repeat domain"/>
    <property type="match status" value="3"/>
</dbReference>
<evidence type="ECO:0000313" key="9">
    <source>
        <dbReference type="Proteomes" id="UP001291309"/>
    </source>
</evidence>
<evidence type="ECO:0000256" key="2">
    <source>
        <dbReference type="ARBA" id="ARBA00022679"/>
    </source>
</evidence>
<dbReference type="Pfam" id="PF00069">
    <property type="entry name" value="Pkinase"/>
    <property type="match status" value="1"/>
</dbReference>
<feature type="coiled-coil region" evidence="6">
    <location>
        <begin position="740"/>
        <end position="796"/>
    </location>
</feature>
<reference evidence="8 9" key="1">
    <citation type="submission" date="2023-12" db="EMBL/GenBank/DDBJ databases">
        <title>the genome sequence of Hyalangium sp. s54d21.</title>
        <authorList>
            <person name="Zhang X."/>
        </authorList>
    </citation>
    <scope>NUCLEOTIDE SEQUENCE [LARGE SCALE GENOMIC DNA]</scope>
    <source>
        <strain evidence="9">s54d21</strain>
    </source>
</reference>
<evidence type="ECO:0000256" key="5">
    <source>
        <dbReference type="ARBA" id="ARBA00022840"/>
    </source>
</evidence>
<evidence type="ECO:0000256" key="6">
    <source>
        <dbReference type="SAM" id="Coils"/>
    </source>
</evidence>
<keyword evidence="4 8" id="KW-0418">Kinase</keyword>
<feature type="domain" description="Protein kinase" evidence="7">
    <location>
        <begin position="5"/>
        <end position="278"/>
    </location>
</feature>
<evidence type="ECO:0000313" key="8">
    <source>
        <dbReference type="EMBL" id="MDY7230345.1"/>
    </source>
</evidence>
<dbReference type="CDD" id="cd14014">
    <property type="entry name" value="STKc_PknB_like"/>
    <property type="match status" value="1"/>
</dbReference>
<dbReference type="PANTHER" id="PTHR43671">
    <property type="entry name" value="SERINE/THREONINE-PROTEIN KINASE NEK"/>
    <property type="match status" value="1"/>
</dbReference>
<dbReference type="Gene3D" id="3.30.200.20">
    <property type="entry name" value="Phosphorylase Kinase, domain 1"/>
    <property type="match status" value="1"/>
</dbReference>
<dbReference type="InterPro" id="IPR000719">
    <property type="entry name" value="Prot_kinase_dom"/>
</dbReference>
<comment type="caution">
    <text evidence="8">The sequence shown here is derived from an EMBL/GenBank/DDBJ whole genome shotgun (WGS) entry which is preliminary data.</text>
</comment>
<evidence type="ECO:0000256" key="1">
    <source>
        <dbReference type="ARBA" id="ARBA00012513"/>
    </source>
</evidence>
<dbReference type="Gene3D" id="1.10.510.10">
    <property type="entry name" value="Transferase(Phosphotransferase) domain 1"/>
    <property type="match status" value="1"/>
</dbReference>
<dbReference type="PANTHER" id="PTHR43671:SF13">
    <property type="entry name" value="SERINE_THREONINE-PROTEIN KINASE NEK2"/>
    <property type="match status" value="1"/>
</dbReference>
<sequence>MAERYRVERFLASGAMGEVYAVEDLSLHEHVALKTIRPEVAGAPESLARFKRELRMARRVTHPHVCRVFDIGEHSAPGDEAGTGVAFLTMELLEGETLHAYLARQGRLPPSEVLRLAEQMASALDAAHGAQVIHRDFKSSNVMRVPSRSPLGDARAVVTDFGLALGEVLEEDACITRDKQLLGSPGYMSPEQVEGQPLTPASDLYSFGVVLFELLTGRLPFLASTAAATALLRLREPPPSPRDLVPELAPSWERVILRCLARLPHQRFPTASEAVALLQSIEGPSASSSGFAAPRPKARAGSMPVARRAMAVLAPRNLSGRSEAAWLSTALAEMVSAELAASGQVRLLSGESVTRMRKDLSLPEEEGFAEDTLYRIRAWSGADLVLTGNYLVVGQGDSAALRLGLLVQEVATAETVAHLTLTGTERELLELVARTGASLREKLGLGAPSAEQEPERHGVLPSDPEAARLYAEGLAASRGHDAATAVEKLERMLEREPSYAPAWSVLAAAFQQLHLDSRAKEAARRAFELSSGLSGEERLLVRARHHEAQAEWTQAIGAWQSLLGRFPDNVEYGTALASAQVSAGRMREAQETLAALRRLPAPLREDVRIDLAEVEALSASSNFVASRRRAEEAVRQARQVGQSQLAAAALVLEAYAARNLGEPARAVELLKEAERLFLSGGDRGGAARALLVHAFALKDMGRLRSAEGILLSALRVARQLQGSSLVAQVLTSAGVMACQLGELNEALRRALEALELYQRLEMPVGANHATLVLGMVQGYRGELNEAQRLLEQAGQVARERFQDDYIEAWARYELGLLLLERGALGQARPQLERALELRQARGIRAFVAESELALARLALEENRMEESLALAEQALSSHAALRSRDKEGLAHAVRARALLARGEVPRARQALAQAKECAEDCEDLLIRSAILLTGAWVAKRDGTLQECEAQARRLHGLVAQAAQVGLRSVWLAARLALAELSRDSTECEAIEREAARLGYLLLARSAAAAARS</sequence>
<keyword evidence="3" id="KW-0547">Nucleotide-binding</keyword>
<evidence type="ECO:0000259" key="7">
    <source>
        <dbReference type="PROSITE" id="PS50011"/>
    </source>
</evidence>
<keyword evidence="5" id="KW-0067">ATP-binding</keyword>
<dbReference type="EMBL" id="JAXIVS010000011">
    <property type="protein sequence ID" value="MDY7230345.1"/>
    <property type="molecule type" value="Genomic_DNA"/>
</dbReference>
<dbReference type="InterPro" id="IPR019734">
    <property type="entry name" value="TPR_rpt"/>
</dbReference>
<dbReference type="InterPro" id="IPR050660">
    <property type="entry name" value="NEK_Ser/Thr_kinase"/>
</dbReference>
<evidence type="ECO:0000256" key="3">
    <source>
        <dbReference type="ARBA" id="ARBA00022741"/>
    </source>
</evidence>
<dbReference type="InterPro" id="IPR011009">
    <property type="entry name" value="Kinase-like_dom_sf"/>
</dbReference>
<dbReference type="GO" id="GO:0016301">
    <property type="term" value="F:kinase activity"/>
    <property type="evidence" value="ECO:0007669"/>
    <property type="project" value="UniProtKB-KW"/>
</dbReference>
<protein>
    <recommendedName>
        <fullName evidence="1">non-specific serine/threonine protein kinase</fullName>
        <ecNumber evidence="1">2.7.11.1</ecNumber>
    </recommendedName>
</protein>
<gene>
    <name evidence="8" type="ORF">SYV04_28370</name>
</gene>
<accession>A0ABU5HA45</accession>
<organism evidence="8 9">
    <name type="scientific">Hyalangium rubrum</name>
    <dbReference type="NCBI Taxonomy" id="3103134"/>
    <lineage>
        <taxon>Bacteria</taxon>
        <taxon>Pseudomonadati</taxon>
        <taxon>Myxococcota</taxon>
        <taxon>Myxococcia</taxon>
        <taxon>Myxococcales</taxon>
        <taxon>Cystobacterineae</taxon>
        <taxon>Archangiaceae</taxon>
        <taxon>Hyalangium</taxon>
    </lineage>
</organism>
<dbReference type="SMART" id="SM00028">
    <property type="entry name" value="TPR"/>
    <property type="match status" value="8"/>
</dbReference>
<keyword evidence="9" id="KW-1185">Reference proteome</keyword>
<dbReference type="RefSeq" id="WP_321549072.1">
    <property type="nucleotide sequence ID" value="NZ_JAXIVS010000011.1"/>
</dbReference>
<dbReference type="SUPFAM" id="SSF56112">
    <property type="entry name" value="Protein kinase-like (PK-like)"/>
    <property type="match status" value="1"/>
</dbReference>
<keyword evidence="2" id="KW-0808">Transferase</keyword>
<proteinExistence type="predicted"/>
<dbReference type="InterPro" id="IPR011990">
    <property type="entry name" value="TPR-like_helical_dom_sf"/>
</dbReference>
<dbReference type="PROSITE" id="PS50011">
    <property type="entry name" value="PROTEIN_KINASE_DOM"/>
    <property type="match status" value="1"/>
</dbReference>
<name>A0ABU5HA45_9BACT</name>